<evidence type="ECO:0000313" key="11">
    <source>
        <dbReference type="EMBL" id="PSR81123.1"/>
    </source>
</evidence>
<keyword evidence="5" id="KW-0479">Metal-binding</keyword>
<dbReference type="InterPro" id="IPR011051">
    <property type="entry name" value="RmlC_Cupin_sf"/>
</dbReference>
<dbReference type="OrthoDB" id="1867259at2759"/>
<dbReference type="Proteomes" id="UP000186601">
    <property type="component" value="Unassembled WGS sequence"/>
</dbReference>
<keyword evidence="9" id="KW-0486">Methionine biosynthesis</keyword>
<dbReference type="InterPro" id="IPR014710">
    <property type="entry name" value="RmlC-like_jellyroll"/>
</dbReference>
<comment type="cofactor">
    <cofactor evidence="2">
        <name>Fe(2+)</name>
        <dbReference type="ChEBI" id="CHEBI:29033"/>
    </cofactor>
</comment>
<keyword evidence="12" id="KW-1185">Reference proteome</keyword>
<dbReference type="STRING" id="98765.A0A2R6NZ58"/>
<dbReference type="Gene3D" id="2.60.120.10">
    <property type="entry name" value="Jelly Rolls"/>
    <property type="match status" value="1"/>
</dbReference>
<protein>
    <recommendedName>
        <fullName evidence="10">acireductone dioxygenase (Fe(2+)-requiring)</fullName>
        <ecNumber evidence="10">1.13.11.54</ecNumber>
    </recommendedName>
</protein>
<dbReference type="PANTHER" id="PTHR23418:SF0">
    <property type="entry name" value="ACIREDUCTONE DIOXYGENASE"/>
    <property type="match status" value="1"/>
</dbReference>
<dbReference type="AlphaFoldDB" id="A0A2R6NZ58"/>
<dbReference type="Pfam" id="PF03079">
    <property type="entry name" value="ARD"/>
    <property type="match status" value="1"/>
</dbReference>
<sequence>MLKLQGRHMHEDEEIRYVLAGSAFFDIREHPTDSWIRLHVDTGNLLVVPAGIYHRFTLDTNEHVKVMRLFKDEPKWEAHYRGAQTDSNPRRLGYLSRFQSDAGPVLVAAAA</sequence>
<evidence type="ECO:0000256" key="9">
    <source>
        <dbReference type="ARBA" id="ARBA00023167"/>
    </source>
</evidence>
<keyword evidence="7" id="KW-0560">Oxidoreductase</keyword>
<gene>
    <name evidence="11" type="ORF">PHLCEN_2v6458</name>
</gene>
<dbReference type="InterPro" id="IPR004313">
    <property type="entry name" value="ARD"/>
</dbReference>
<dbReference type="SUPFAM" id="SSF51182">
    <property type="entry name" value="RmlC-like cupins"/>
    <property type="match status" value="1"/>
</dbReference>
<accession>A0A2R6NZ58</accession>
<reference evidence="11 12" key="1">
    <citation type="submission" date="2018-02" db="EMBL/GenBank/DDBJ databases">
        <title>Genome sequence of the basidiomycete white-rot fungus Phlebia centrifuga.</title>
        <authorList>
            <person name="Granchi Z."/>
            <person name="Peng M."/>
            <person name="de Vries R.P."/>
            <person name="Hilden K."/>
            <person name="Makela M.R."/>
            <person name="Grigoriev I."/>
            <person name="Riley R."/>
        </authorList>
    </citation>
    <scope>NUCLEOTIDE SEQUENCE [LARGE SCALE GENOMIC DNA]</scope>
    <source>
        <strain evidence="11 12">FBCC195</strain>
    </source>
</reference>
<evidence type="ECO:0000256" key="1">
    <source>
        <dbReference type="ARBA" id="ARBA00000428"/>
    </source>
</evidence>
<dbReference type="EMBL" id="MLYV02000625">
    <property type="protein sequence ID" value="PSR81123.1"/>
    <property type="molecule type" value="Genomic_DNA"/>
</dbReference>
<evidence type="ECO:0000313" key="12">
    <source>
        <dbReference type="Proteomes" id="UP000186601"/>
    </source>
</evidence>
<dbReference type="GO" id="GO:0010309">
    <property type="term" value="F:acireductone dioxygenase [iron(II)-requiring] activity"/>
    <property type="evidence" value="ECO:0007669"/>
    <property type="project" value="UniProtKB-EC"/>
</dbReference>
<evidence type="ECO:0000256" key="8">
    <source>
        <dbReference type="ARBA" id="ARBA00023004"/>
    </source>
</evidence>
<organism evidence="11 12">
    <name type="scientific">Hermanssonia centrifuga</name>
    <dbReference type="NCBI Taxonomy" id="98765"/>
    <lineage>
        <taxon>Eukaryota</taxon>
        <taxon>Fungi</taxon>
        <taxon>Dikarya</taxon>
        <taxon>Basidiomycota</taxon>
        <taxon>Agaricomycotina</taxon>
        <taxon>Agaricomycetes</taxon>
        <taxon>Polyporales</taxon>
        <taxon>Meruliaceae</taxon>
        <taxon>Hermanssonia</taxon>
    </lineage>
</organism>
<comment type="catalytic activity">
    <reaction evidence="1">
        <text>1,2-dihydroxy-5-(methylsulfanyl)pent-1-en-3-one + O2 = 4-methylsulfanyl-2-oxobutanoate + formate + 2 H(+)</text>
        <dbReference type="Rhea" id="RHEA:24504"/>
        <dbReference type="ChEBI" id="CHEBI:15378"/>
        <dbReference type="ChEBI" id="CHEBI:15379"/>
        <dbReference type="ChEBI" id="CHEBI:15740"/>
        <dbReference type="ChEBI" id="CHEBI:16723"/>
        <dbReference type="ChEBI" id="CHEBI:49252"/>
        <dbReference type="EC" id="1.13.11.54"/>
    </reaction>
</comment>
<evidence type="ECO:0000256" key="5">
    <source>
        <dbReference type="ARBA" id="ARBA00022723"/>
    </source>
</evidence>
<keyword evidence="3" id="KW-0533">Nickel</keyword>
<name>A0A2R6NZ58_9APHY</name>
<evidence type="ECO:0000256" key="7">
    <source>
        <dbReference type="ARBA" id="ARBA00023002"/>
    </source>
</evidence>
<keyword evidence="4" id="KW-0028">Amino-acid biosynthesis</keyword>
<dbReference type="GO" id="GO:0046872">
    <property type="term" value="F:metal ion binding"/>
    <property type="evidence" value="ECO:0007669"/>
    <property type="project" value="UniProtKB-KW"/>
</dbReference>
<evidence type="ECO:0000256" key="6">
    <source>
        <dbReference type="ARBA" id="ARBA00022964"/>
    </source>
</evidence>
<comment type="caution">
    <text evidence="11">The sequence shown here is derived from an EMBL/GenBank/DDBJ whole genome shotgun (WGS) entry which is preliminary data.</text>
</comment>
<dbReference type="CDD" id="cd02232">
    <property type="entry name" value="cupin_ARD"/>
    <property type="match status" value="1"/>
</dbReference>
<evidence type="ECO:0000256" key="10">
    <source>
        <dbReference type="ARBA" id="ARBA00039005"/>
    </source>
</evidence>
<keyword evidence="8" id="KW-0408">Iron</keyword>
<keyword evidence="6" id="KW-0223">Dioxygenase</keyword>
<evidence type="ECO:0000256" key="4">
    <source>
        <dbReference type="ARBA" id="ARBA00022605"/>
    </source>
</evidence>
<proteinExistence type="predicted"/>
<dbReference type="EC" id="1.13.11.54" evidence="10"/>
<dbReference type="GO" id="GO:0009086">
    <property type="term" value="P:methionine biosynthetic process"/>
    <property type="evidence" value="ECO:0007669"/>
    <property type="project" value="UniProtKB-KW"/>
</dbReference>
<dbReference type="PANTHER" id="PTHR23418">
    <property type="entry name" value="ACIREDUCTONE DIOXYGENASE"/>
    <property type="match status" value="1"/>
</dbReference>
<evidence type="ECO:0000256" key="2">
    <source>
        <dbReference type="ARBA" id="ARBA00001954"/>
    </source>
</evidence>
<evidence type="ECO:0000256" key="3">
    <source>
        <dbReference type="ARBA" id="ARBA00022596"/>
    </source>
</evidence>